<reference evidence="1" key="1">
    <citation type="submission" date="2020-03" db="EMBL/GenBank/DDBJ databases">
        <title>Draft Genome Sequence of Cylindrodendrum hubeiense.</title>
        <authorList>
            <person name="Buettner E."/>
            <person name="Kellner H."/>
        </authorList>
    </citation>
    <scope>NUCLEOTIDE SEQUENCE</scope>
    <source>
        <strain evidence="1">IHI 201604</strain>
    </source>
</reference>
<dbReference type="Proteomes" id="UP000722485">
    <property type="component" value="Unassembled WGS sequence"/>
</dbReference>
<comment type="caution">
    <text evidence="1">The sequence shown here is derived from an EMBL/GenBank/DDBJ whole genome shotgun (WGS) entry which is preliminary data.</text>
</comment>
<name>A0A9P5LCU7_9HYPO</name>
<accession>A0A9P5LCU7</accession>
<evidence type="ECO:0000313" key="2">
    <source>
        <dbReference type="Proteomes" id="UP000722485"/>
    </source>
</evidence>
<evidence type="ECO:0000313" key="1">
    <source>
        <dbReference type="EMBL" id="KAF7552586.1"/>
    </source>
</evidence>
<dbReference type="OrthoDB" id="5100036at2759"/>
<gene>
    <name evidence="1" type="ORF">G7Z17_g4208</name>
</gene>
<dbReference type="AlphaFoldDB" id="A0A9P5LCU7"/>
<dbReference type="EMBL" id="JAANBB010000058">
    <property type="protein sequence ID" value="KAF7552586.1"/>
    <property type="molecule type" value="Genomic_DNA"/>
</dbReference>
<keyword evidence="2" id="KW-1185">Reference proteome</keyword>
<protein>
    <submittedName>
        <fullName evidence="1">Uncharacterized protein</fullName>
    </submittedName>
</protein>
<organism evidence="1 2">
    <name type="scientific">Cylindrodendrum hubeiense</name>
    <dbReference type="NCBI Taxonomy" id="595255"/>
    <lineage>
        <taxon>Eukaryota</taxon>
        <taxon>Fungi</taxon>
        <taxon>Dikarya</taxon>
        <taxon>Ascomycota</taxon>
        <taxon>Pezizomycotina</taxon>
        <taxon>Sordariomycetes</taxon>
        <taxon>Hypocreomycetidae</taxon>
        <taxon>Hypocreales</taxon>
        <taxon>Nectriaceae</taxon>
        <taxon>Cylindrodendrum</taxon>
    </lineage>
</organism>
<proteinExistence type="predicted"/>
<sequence>MESSESPDRSPEALCPWLSEEDLELIGDLGLPDPYHWGNLQIWTERLLQKYCARISDSRVVRHRFIRTRCILCRHLCEDTGLGSIIDPPVALPCGHIMGWSCYADFCDNYTMGKIPLTCPWNGPQQGDPASWSPACNERIVHDCEHTAIFARIPPPTEEFYIPQGFFMPVDGLVTAKCRRCTIKKLLVRWTREVRQDGEFPHAFAACSGINGLLEGEKAGFGPLVQPGLEDEGAARSRILEELFGSTPTPLDGTELEETSTEVVFFKTATDPDNIK</sequence>